<proteinExistence type="predicted"/>
<keyword evidence="2" id="KW-0732">Signal</keyword>
<organism evidence="3">
    <name type="scientific">Rhipicephalus microplus</name>
    <name type="common">Cattle tick</name>
    <name type="synonym">Boophilus microplus</name>
    <dbReference type="NCBI Taxonomy" id="6941"/>
    <lineage>
        <taxon>Eukaryota</taxon>
        <taxon>Metazoa</taxon>
        <taxon>Ecdysozoa</taxon>
        <taxon>Arthropoda</taxon>
        <taxon>Chelicerata</taxon>
        <taxon>Arachnida</taxon>
        <taxon>Acari</taxon>
        <taxon>Parasitiformes</taxon>
        <taxon>Ixodida</taxon>
        <taxon>Ixodoidea</taxon>
        <taxon>Ixodidae</taxon>
        <taxon>Rhipicephalinae</taxon>
        <taxon>Rhipicephalus</taxon>
        <taxon>Boophilus</taxon>
    </lineage>
</organism>
<feature type="region of interest" description="Disordered" evidence="1">
    <location>
        <begin position="141"/>
        <end position="174"/>
    </location>
</feature>
<protein>
    <submittedName>
        <fullName evidence="3">Putative secreted protein</fullName>
    </submittedName>
</protein>
<sequence length="232" mass="24438">MKAFILLLLHCAAFLTNVEFGGARKSRILYYVRGLGGGYPFSYGVGLGSSIGLSPSTTIPLPAAYADGVENLRVSTLSHGQNAGLVKTLPSTVTNSGAGKLDDASAPSVAFSSSTNTSVGLIENPFHLRVGILHKKVLSGGTKSTQTKSSGRNAPSVSTITSLGSIKSPDESPGGVGSRSFVMRSFLQVVSLSISSNHLQVTLVPTKHRYPPEVLLCLSEQRPPKKWKIITR</sequence>
<reference evidence="3" key="1">
    <citation type="submission" date="2020-03" db="EMBL/GenBank/DDBJ databases">
        <title>A transcriptome and proteome of the tick Rhipicephalus microplus shaped by the genetic composition of its hosts and developmental stage.</title>
        <authorList>
            <person name="Garcia G.R."/>
            <person name="Ribeiro J.M.C."/>
            <person name="Maruyama S.R."/>
            <person name="Gardinasse L.G."/>
            <person name="Nelson K."/>
            <person name="Ferreira B.R."/>
            <person name="Andrade T.G."/>
            <person name="Santos I.K.F.M."/>
        </authorList>
    </citation>
    <scope>NUCLEOTIDE SEQUENCE</scope>
    <source>
        <strain evidence="3">NSGR</strain>
        <tissue evidence="3">Salivary glands</tissue>
    </source>
</reference>
<evidence type="ECO:0000256" key="1">
    <source>
        <dbReference type="SAM" id="MobiDB-lite"/>
    </source>
</evidence>
<dbReference type="AlphaFoldDB" id="A0A6G5A4Q2"/>
<accession>A0A6G5A4Q2</accession>
<evidence type="ECO:0000313" key="3">
    <source>
        <dbReference type="EMBL" id="NIE45203.1"/>
    </source>
</evidence>
<feature type="compositionally biased region" description="Low complexity" evidence="1">
    <location>
        <begin position="141"/>
        <end position="151"/>
    </location>
</feature>
<feature type="compositionally biased region" description="Polar residues" evidence="1">
    <location>
        <begin position="152"/>
        <end position="165"/>
    </location>
</feature>
<feature type="signal peptide" evidence="2">
    <location>
        <begin position="1"/>
        <end position="23"/>
    </location>
</feature>
<evidence type="ECO:0000256" key="2">
    <source>
        <dbReference type="SAM" id="SignalP"/>
    </source>
</evidence>
<name>A0A6G5A4Q2_RHIMP</name>
<feature type="chain" id="PRO_5026189022" evidence="2">
    <location>
        <begin position="24"/>
        <end position="232"/>
    </location>
</feature>
<dbReference type="EMBL" id="GIKN01002930">
    <property type="protein sequence ID" value="NIE45203.1"/>
    <property type="molecule type" value="Transcribed_RNA"/>
</dbReference>